<dbReference type="SUPFAM" id="SSF46785">
    <property type="entry name" value="Winged helix' DNA-binding domain"/>
    <property type="match status" value="1"/>
</dbReference>
<dbReference type="SMART" id="SM00345">
    <property type="entry name" value="HTH_GNTR"/>
    <property type="match status" value="1"/>
</dbReference>
<dbReference type="CDD" id="cd07377">
    <property type="entry name" value="WHTH_GntR"/>
    <property type="match status" value="1"/>
</dbReference>
<evidence type="ECO:0000256" key="3">
    <source>
        <dbReference type="ARBA" id="ARBA00023163"/>
    </source>
</evidence>
<dbReference type="Proteomes" id="UP001500190">
    <property type="component" value="Unassembled WGS sequence"/>
</dbReference>
<dbReference type="Pfam" id="PF00392">
    <property type="entry name" value="GntR"/>
    <property type="match status" value="1"/>
</dbReference>
<keyword evidence="2" id="KW-0238">DNA-binding</keyword>
<organism evidence="5 6">
    <name type="scientific">Kribbella karoonensis</name>
    <dbReference type="NCBI Taxonomy" id="324851"/>
    <lineage>
        <taxon>Bacteria</taxon>
        <taxon>Bacillati</taxon>
        <taxon>Actinomycetota</taxon>
        <taxon>Actinomycetes</taxon>
        <taxon>Propionibacteriales</taxon>
        <taxon>Kribbellaceae</taxon>
        <taxon>Kribbella</taxon>
    </lineage>
</organism>
<proteinExistence type="predicted"/>
<keyword evidence="6" id="KW-1185">Reference proteome</keyword>
<dbReference type="EMBL" id="BAAAND010000006">
    <property type="protein sequence ID" value="GAA1587601.1"/>
    <property type="molecule type" value="Genomic_DNA"/>
</dbReference>
<keyword evidence="1" id="KW-0805">Transcription regulation</keyword>
<keyword evidence="3" id="KW-0804">Transcription</keyword>
<dbReference type="Gene3D" id="1.10.10.10">
    <property type="entry name" value="Winged helix-like DNA-binding domain superfamily/Winged helix DNA-binding domain"/>
    <property type="match status" value="1"/>
</dbReference>
<evidence type="ECO:0000256" key="2">
    <source>
        <dbReference type="ARBA" id="ARBA00023125"/>
    </source>
</evidence>
<evidence type="ECO:0000313" key="6">
    <source>
        <dbReference type="Proteomes" id="UP001500190"/>
    </source>
</evidence>
<name>A0ABN2DVA6_9ACTN</name>
<dbReference type="SUPFAM" id="SSF48008">
    <property type="entry name" value="GntR ligand-binding domain-like"/>
    <property type="match status" value="1"/>
</dbReference>
<dbReference type="PROSITE" id="PS50949">
    <property type="entry name" value="HTH_GNTR"/>
    <property type="match status" value="1"/>
</dbReference>
<protein>
    <submittedName>
        <fullName evidence="5">FCD domain-containing protein</fullName>
    </submittedName>
</protein>
<dbReference type="PANTHER" id="PTHR43537">
    <property type="entry name" value="TRANSCRIPTIONAL REGULATOR, GNTR FAMILY"/>
    <property type="match status" value="1"/>
</dbReference>
<dbReference type="PANTHER" id="PTHR43537:SF47">
    <property type="entry name" value="REGULATORY PROTEIN GNTR HTH"/>
    <property type="match status" value="1"/>
</dbReference>
<dbReference type="InterPro" id="IPR036388">
    <property type="entry name" value="WH-like_DNA-bd_sf"/>
</dbReference>
<sequence>MIRRHPLAEQAAEELLRRIGSGEWTLGTKLPGETTLAAQLGVGRSTIREAVRELAGRRVLESRQGAGVFVIALQAAEDWDKVLRKADITDVLEGRLAIETEGARLAASRRTQADLRTFRYTLADRKRAAANAPDDWYIEADLAFHRAVVTAAHNAVLTELFDTFVPRIRRAMIDMLKLDDEHRHRHDQAAHEAIAEAIRAKDPELAATRAREHLGAVRSSVG</sequence>
<evidence type="ECO:0000313" key="5">
    <source>
        <dbReference type="EMBL" id="GAA1587601.1"/>
    </source>
</evidence>
<dbReference type="Gene3D" id="1.20.120.530">
    <property type="entry name" value="GntR ligand-binding domain-like"/>
    <property type="match status" value="1"/>
</dbReference>
<dbReference type="InterPro" id="IPR008920">
    <property type="entry name" value="TF_FadR/GntR_C"/>
</dbReference>
<gene>
    <name evidence="5" type="ORF">GCM10009742_37280</name>
</gene>
<feature type="domain" description="HTH gntR-type" evidence="4">
    <location>
        <begin position="5"/>
        <end position="73"/>
    </location>
</feature>
<dbReference type="SMART" id="SM00895">
    <property type="entry name" value="FCD"/>
    <property type="match status" value="1"/>
</dbReference>
<evidence type="ECO:0000259" key="4">
    <source>
        <dbReference type="PROSITE" id="PS50949"/>
    </source>
</evidence>
<accession>A0ABN2DVA6</accession>
<dbReference type="InterPro" id="IPR011711">
    <property type="entry name" value="GntR_C"/>
</dbReference>
<evidence type="ECO:0000256" key="1">
    <source>
        <dbReference type="ARBA" id="ARBA00023015"/>
    </source>
</evidence>
<dbReference type="InterPro" id="IPR000524">
    <property type="entry name" value="Tscrpt_reg_HTH_GntR"/>
</dbReference>
<dbReference type="Pfam" id="PF07729">
    <property type="entry name" value="FCD"/>
    <property type="match status" value="1"/>
</dbReference>
<reference evidence="5 6" key="1">
    <citation type="journal article" date="2019" name="Int. J. Syst. Evol. Microbiol.">
        <title>The Global Catalogue of Microorganisms (GCM) 10K type strain sequencing project: providing services to taxonomists for standard genome sequencing and annotation.</title>
        <authorList>
            <consortium name="The Broad Institute Genomics Platform"/>
            <consortium name="The Broad Institute Genome Sequencing Center for Infectious Disease"/>
            <person name="Wu L."/>
            <person name="Ma J."/>
        </authorList>
    </citation>
    <scope>NUCLEOTIDE SEQUENCE [LARGE SCALE GENOMIC DNA]</scope>
    <source>
        <strain evidence="5 6">JCM 14304</strain>
    </source>
</reference>
<dbReference type="InterPro" id="IPR036390">
    <property type="entry name" value="WH_DNA-bd_sf"/>
</dbReference>
<dbReference type="RefSeq" id="WP_344192842.1">
    <property type="nucleotide sequence ID" value="NZ_BAAAND010000006.1"/>
</dbReference>
<dbReference type="PRINTS" id="PR00035">
    <property type="entry name" value="HTHGNTR"/>
</dbReference>
<comment type="caution">
    <text evidence="5">The sequence shown here is derived from an EMBL/GenBank/DDBJ whole genome shotgun (WGS) entry which is preliminary data.</text>
</comment>